<keyword evidence="14" id="KW-1185">Reference proteome</keyword>
<dbReference type="FunFam" id="1.10.630.10:FF:000069">
    <property type="entry name" value="Cytochrome P450, putative (Eurofung)"/>
    <property type="match status" value="1"/>
</dbReference>
<dbReference type="InterPro" id="IPR036396">
    <property type="entry name" value="Cyt_P450_sf"/>
</dbReference>
<comment type="similarity">
    <text evidence="3">Belongs to the cytochrome P450 family.</text>
</comment>
<keyword evidence="5 12" id="KW-0812">Transmembrane</keyword>
<evidence type="ECO:0000313" key="14">
    <source>
        <dbReference type="Proteomes" id="UP000078397"/>
    </source>
</evidence>
<evidence type="ECO:0000256" key="12">
    <source>
        <dbReference type="SAM" id="Phobius"/>
    </source>
</evidence>
<evidence type="ECO:0000256" key="10">
    <source>
        <dbReference type="ARBA" id="ARBA00023033"/>
    </source>
</evidence>
<comment type="caution">
    <text evidence="13">The sequence shown here is derived from an EMBL/GenBank/DDBJ whole genome shotgun (WGS) entry which is preliminary data.</text>
</comment>
<proteinExistence type="inferred from homology"/>
<organism evidence="13 14">
    <name type="scientific">Pochonia chlamydosporia 170</name>
    <dbReference type="NCBI Taxonomy" id="1380566"/>
    <lineage>
        <taxon>Eukaryota</taxon>
        <taxon>Fungi</taxon>
        <taxon>Dikarya</taxon>
        <taxon>Ascomycota</taxon>
        <taxon>Pezizomycotina</taxon>
        <taxon>Sordariomycetes</taxon>
        <taxon>Hypocreomycetidae</taxon>
        <taxon>Hypocreales</taxon>
        <taxon>Clavicipitaceae</taxon>
        <taxon>Pochonia</taxon>
    </lineage>
</organism>
<dbReference type="OrthoDB" id="3945418at2759"/>
<dbReference type="GO" id="GO:0004497">
    <property type="term" value="F:monooxygenase activity"/>
    <property type="evidence" value="ECO:0007669"/>
    <property type="project" value="UniProtKB-KW"/>
</dbReference>
<evidence type="ECO:0000256" key="8">
    <source>
        <dbReference type="ARBA" id="ARBA00023002"/>
    </source>
</evidence>
<evidence type="ECO:0000313" key="13">
    <source>
        <dbReference type="EMBL" id="OAQ58690.1"/>
    </source>
</evidence>
<keyword evidence="11 12" id="KW-0472">Membrane</keyword>
<dbReference type="Pfam" id="PF00067">
    <property type="entry name" value="p450"/>
    <property type="match status" value="1"/>
</dbReference>
<name>A0A179F0A1_METCM</name>
<comment type="subcellular location">
    <subcellularLocation>
        <location evidence="2">Membrane</location>
        <topology evidence="2">Single-pass membrane protein</topology>
    </subcellularLocation>
</comment>
<dbReference type="STRING" id="1380566.A0A179F0A1"/>
<keyword evidence="10" id="KW-0503">Monooxygenase</keyword>
<keyword evidence="9" id="KW-0408">Iron</keyword>
<dbReference type="GO" id="GO:0005506">
    <property type="term" value="F:iron ion binding"/>
    <property type="evidence" value="ECO:0007669"/>
    <property type="project" value="InterPro"/>
</dbReference>
<dbReference type="Gene3D" id="1.10.630.10">
    <property type="entry name" value="Cytochrome P450"/>
    <property type="match status" value="1"/>
</dbReference>
<dbReference type="GO" id="GO:0016705">
    <property type="term" value="F:oxidoreductase activity, acting on paired donors, with incorporation or reduction of molecular oxygen"/>
    <property type="evidence" value="ECO:0007669"/>
    <property type="project" value="InterPro"/>
</dbReference>
<dbReference type="KEGG" id="pchm:VFPPC_10922"/>
<sequence>MEASIIKHAGGFILQNPITSLVIVVLLYILKVSVYRLLSHPLAGFPGPKIAALTVWYEFYYDAIQRGRYTFEIQKMHDHYGPIVRISPDELHINYPAFINELYAGGSKKRDKYTYFSSQFGIPDSVFGTADHDLHRLRRGALNKFFSKAAVTRLEPIVHNAIEKLVSQLETYAGADKPAPMTMAFSCMTTDVVTEYAFAKSYDFLNSPTFEPNFHRAIIAGSDMGPWIKQFPWLITLMNKLPKSIVMCINPEAAIYVQFQEDIRRQIRQVQDQIASGAKEDSSSRTIFHELLTGNLPNEEKSISRLWQEGQIVVGAGTETTAWTLSATLFYVLNDNRILHKLQKELAAAMPDSTKRISCNELEQLPYLSAIVSEGLRLSCGVSTRLQRINPTGPFYFKPSATTTPSGNRGHSAAEFIIPKGTPVGMTSTLIHTNPELFPDPHAFRPERWLDDNGQRHHELDGYLCPFLEEAANVSAFSMLAYTELYMCLGLLFRRLGSRLELFETTEQDVEIYYDRFVPTPRDGTQGIRVLINE</sequence>
<dbReference type="PRINTS" id="PR00465">
    <property type="entry name" value="EP450IV"/>
</dbReference>
<evidence type="ECO:0000256" key="7">
    <source>
        <dbReference type="ARBA" id="ARBA00022989"/>
    </source>
</evidence>
<keyword evidence="4" id="KW-0349">Heme</keyword>
<keyword evidence="8" id="KW-0560">Oxidoreductase</keyword>
<dbReference type="CDD" id="cd11062">
    <property type="entry name" value="CYP58-like"/>
    <property type="match status" value="1"/>
</dbReference>
<dbReference type="InterPro" id="IPR050121">
    <property type="entry name" value="Cytochrome_P450_monoxygenase"/>
</dbReference>
<dbReference type="RefSeq" id="XP_018136809.1">
    <property type="nucleotide sequence ID" value="XM_018289213.1"/>
</dbReference>
<evidence type="ECO:0000256" key="9">
    <source>
        <dbReference type="ARBA" id="ARBA00023004"/>
    </source>
</evidence>
<evidence type="ECO:0000256" key="11">
    <source>
        <dbReference type="ARBA" id="ARBA00023136"/>
    </source>
</evidence>
<keyword evidence="6" id="KW-0479">Metal-binding</keyword>
<evidence type="ECO:0000256" key="3">
    <source>
        <dbReference type="ARBA" id="ARBA00010617"/>
    </source>
</evidence>
<dbReference type="InterPro" id="IPR002403">
    <property type="entry name" value="Cyt_P450_E_grp-IV"/>
</dbReference>
<feature type="transmembrane region" description="Helical" evidence="12">
    <location>
        <begin position="12"/>
        <end position="30"/>
    </location>
</feature>
<protein>
    <submittedName>
        <fullName evidence="13">Cytochrome P450 oxidoreductase</fullName>
    </submittedName>
</protein>
<dbReference type="GO" id="GO:0016020">
    <property type="term" value="C:membrane"/>
    <property type="evidence" value="ECO:0007669"/>
    <property type="project" value="UniProtKB-SubCell"/>
</dbReference>
<dbReference type="InterPro" id="IPR001128">
    <property type="entry name" value="Cyt_P450"/>
</dbReference>
<reference evidence="13 14" key="1">
    <citation type="journal article" date="2016" name="PLoS Pathog.">
        <title>Biosynthesis of antibiotic leucinostatins in bio-control fungus Purpureocillium lilacinum and their inhibition on phytophthora revealed by genome mining.</title>
        <authorList>
            <person name="Wang G."/>
            <person name="Liu Z."/>
            <person name="Lin R."/>
            <person name="Li E."/>
            <person name="Mao Z."/>
            <person name="Ling J."/>
            <person name="Yang Y."/>
            <person name="Yin W.B."/>
            <person name="Xie B."/>
        </authorList>
    </citation>
    <scope>NUCLEOTIDE SEQUENCE [LARGE SCALE GENOMIC DNA]</scope>
    <source>
        <strain evidence="13">170</strain>
    </source>
</reference>
<evidence type="ECO:0000256" key="6">
    <source>
        <dbReference type="ARBA" id="ARBA00022723"/>
    </source>
</evidence>
<keyword evidence="7 12" id="KW-1133">Transmembrane helix</keyword>
<gene>
    <name evidence="13" type="ORF">VFPPC_10922</name>
</gene>
<dbReference type="GeneID" id="28853207"/>
<accession>A0A179F0A1</accession>
<evidence type="ECO:0000256" key="2">
    <source>
        <dbReference type="ARBA" id="ARBA00004167"/>
    </source>
</evidence>
<evidence type="ECO:0000256" key="4">
    <source>
        <dbReference type="ARBA" id="ARBA00022617"/>
    </source>
</evidence>
<dbReference type="SUPFAM" id="SSF48264">
    <property type="entry name" value="Cytochrome P450"/>
    <property type="match status" value="1"/>
</dbReference>
<dbReference type="Proteomes" id="UP000078397">
    <property type="component" value="Unassembled WGS sequence"/>
</dbReference>
<dbReference type="AlphaFoldDB" id="A0A179F0A1"/>
<dbReference type="EMBL" id="LSBJ02000014">
    <property type="protein sequence ID" value="OAQ58690.1"/>
    <property type="molecule type" value="Genomic_DNA"/>
</dbReference>
<dbReference type="PANTHER" id="PTHR24305:SF157">
    <property type="entry name" value="N-ACETYLTRYPTOPHAN 6-HYDROXYLASE IVOC-RELATED"/>
    <property type="match status" value="1"/>
</dbReference>
<evidence type="ECO:0000256" key="5">
    <source>
        <dbReference type="ARBA" id="ARBA00022692"/>
    </source>
</evidence>
<evidence type="ECO:0000256" key="1">
    <source>
        <dbReference type="ARBA" id="ARBA00001971"/>
    </source>
</evidence>
<dbReference type="PANTHER" id="PTHR24305">
    <property type="entry name" value="CYTOCHROME P450"/>
    <property type="match status" value="1"/>
</dbReference>
<dbReference type="GO" id="GO:0020037">
    <property type="term" value="F:heme binding"/>
    <property type="evidence" value="ECO:0007669"/>
    <property type="project" value="InterPro"/>
</dbReference>
<comment type="cofactor">
    <cofactor evidence="1">
        <name>heme</name>
        <dbReference type="ChEBI" id="CHEBI:30413"/>
    </cofactor>
</comment>